<dbReference type="EMBL" id="MSDW01000001">
    <property type="protein sequence ID" value="OKY78201.1"/>
    <property type="molecule type" value="Genomic_DNA"/>
</dbReference>
<dbReference type="AlphaFoldDB" id="A0A1Q6DUZ9"/>
<name>A0A1Q6DUZ9_METT1</name>
<proteinExistence type="predicted"/>
<dbReference type="STRING" id="1903181.BTN85_0687"/>
<keyword evidence="3" id="KW-1185">Reference proteome</keyword>
<protein>
    <submittedName>
        <fullName evidence="2">Zn-ribbon containing protein</fullName>
    </submittedName>
</protein>
<evidence type="ECO:0000313" key="3">
    <source>
        <dbReference type="Proteomes" id="UP000185744"/>
    </source>
</evidence>
<organism evidence="2 3">
    <name type="scientific">Methanohalarchaeum thermophilum</name>
    <dbReference type="NCBI Taxonomy" id="1903181"/>
    <lineage>
        <taxon>Archaea</taxon>
        <taxon>Methanobacteriati</taxon>
        <taxon>Methanobacteriota</taxon>
        <taxon>Methanonatronarchaeia</taxon>
        <taxon>Methanonatronarchaeales</taxon>
        <taxon>Methanonatronarchaeaceae</taxon>
        <taxon>Candidatus Methanohalarchaeum</taxon>
    </lineage>
</organism>
<feature type="coiled-coil region" evidence="1">
    <location>
        <begin position="35"/>
        <end position="69"/>
    </location>
</feature>
<dbReference type="InParanoid" id="A0A1Q6DUZ9"/>
<dbReference type="InterPro" id="IPR018645">
    <property type="entry name" value="OapC-like"/>
</dbReference>
<dbReference type="Pfam" id="PF09845">
    <property type="entry name" value="OapC"/>
    <property type="match status" value="1"/>
</dbReference>
<keyword evidence="1" id="KW-0175">Coiled coil</keyword>
<sequence>MPHKCTNCKEVFPDGSEEILKGCPECGWNKFRYVKNETEETKKELEAQGKKLEREKKEVTEKKKKILDKYSVSWQRKSNNVSMKDLEKIEELGEKVISRSKELDKDSVESLRVKGDGSFDINLESLLNKNGIIISIGEEGRYLIDIDSFLE</sequence>
<evidence type="ECO:0000313" key="2">
    <source>
        <dbReference type="EMBL" id="OKY78201.1"/>
    </source>
</evidence>
<gene>
    <name evidence="2" type="ORF">BTN85_0687</name>
</gene>
<dbReference type="Proteomes" id="UP000185744">
    <property type="component" value="Unassembled WGS sequence"/>
</dbReference>
<reference evidence="2" key="1">
    <citation type="submission" date="2016-12" db="EMBL/GenBank/DDBJ databases">
        <title>Discovery of methanogenic haloarchaea.</title>
        <authorList>
            <person name="Sorokin D.Y."/>
            <person name="Makarova K.S."/>
            <person name="Abbas B."/>
            <person name="Ferrer M."/>
            <person name="Golyshin P.N."/>
        </authorList>
    </citation>
    <scope>NUCLEOTIDE SEQUENCE [LARGE SCALE GENOMIC DNA]</scope>
    <source>
        <strain evidence="2">HMET1</strain>
    </source>
</reference>
<comment type="caution">
    <text evidence="2">The sequence shown here is derived from an EMBL/GenBank/DDBJ whole genome shotgun (WGS) entry which is preliminary data.</text>
</comment>
<accession>A0A1Q6DUZ9</accession>
<evidence type="ECO:0000256" key="1">
    <source>
        <dbReference type="SAM" id="Coils"/>
    </source>
</evidence>